<reference evidence="1 2" key="1">
    <citation type="journal article" date="2022" name="Hortic Res">
        <title>A haplotype resolved chromosomal level avocado genome allows analysis of novel avocado genes.</title>
        <authorList>
            <person name="Nath O."/>
            <person name="Fletcher S.J."/>
            <person name="Hayward A."/>
            <person name="Shaw L.M."/>
            <person name="Masouleh A.K."/>
            <person name="Furtado A."/>
            <person name="Henry R.J."/>
            <person name="Mitter N."/>
        </authorList>
    </citation>
    <scope>NUCLEOTIDE SEQUENCE [LARGE SCALE GENOMIC DNA]</scope>
    <source>
        <strain evidence="2">cv. Hass</strain>
    </source>
</reference>
<sequence length="94" mass="10365">MGPTATESLSRPQSKKPPPRQNLCPDDTCPRKRKKHREARGPRALNANVRGTSPSNRHLHRDATGSAAAAHLSPSYWARRDDVAVRRGRDPAGH</sequence>
<dbReference type="Proteomes" id="UP001234297">
    <property type="component" value="Chromosome 4"/>
</dbReference>
<protein>
    <submittedName>
        <fullName evidence="1">Uncharacterized protein</fullName>
    </submittedName>
</protein>
<organism evidence="1 2">
    <name type="scientific">Persea americana</name>
    <name type="common">Avocado</name>
    <dbReference type="NCBI Taxonomy" id="3435"/>
    <lineage>
        <taxon>Eukaryota</taxon>
        <taxon>Viridiplantae</taxon>
        <taxon>Streptophyta</taxon>
        <taxon>Embryophyta</taxon>
        <taxon>Tracheophyta</taxon>
        <taxon>Spermatophyta</taxon>
        <taxon>Magnoliopsida</taxon>
        <taxon>Magnoliidae</taxon>
        <taxon>Laurales</taxon>
        <taxon>Lauraceae</taxon>
        <taxon>Persea</taxon>
    </lineage>
</organism>
<dbReference type="EMBL" id="CM056812">
    <property type="protein sequence ID" value="KAJ8618306.1"/>
    <property type="molecule type" value="Genomic_DNA"/>
</dbReference>
<accession>A0ACC2KBD5</accession>
<comment type="caution">
    <text evidence="1">The sequence shown here is derived from an EMBL/GenBank/DDBJ whole genome shotgun (WGS) entry which is preliminary data.</text>
</comment>
<proteinExistence type="predicted"/>
<evidence type="ECO:0000313" key="1">
    <source>
        <dbReference type="EMBL" id="KAJ8618306.1"/>
    </source>
</evidence>
<name>A0ACC2KBD5_PERAE</name>
<keyword evidence="2" id="KW-1185">Reference proteome</keyword>
<gene>
    <name evidence="1" type="ORF">MRB53_014492</name>
</gene>
<evidence type="ECO:0000313" key="2">
    <source>
        <dbReference type="Proteomes" id="UP001234297"/>
    </source>
</evidence>